<dbReference type="RefSeq" id="WP_155163565.1">
    <property type="nucleotide sequence ID" value="NZ_CATWQF010000001.1"/>
</dbReference>
<evidence type="ECO:0000259" key="7">
    <source>
        <dbReference type="PROSITE" id="PS50893"/>
    </source>
</evidence>
<dbReference type="EMBL" id="WNBM01000001">
    <property type="protein sequence ID" value="MTT75079.1"/>
    <property type="molecule type" value="Genomic_DNA"/>
</dbReference>
<keyword evidence="10" id="KW-1185">Reference proteome</keyword>
<comment type="caution">
    <text evidence="8">The sequence shown here is derived from an EMBL/GenBank/DDBJ whole genome shotgun (WGS) entry which is preliminary data.</text>
</comment>
<feature type="domain" description="ABC transporter" evidence="7">
    <location>
        <begin position="4"/>
        <end position="234"/>
    </location>
</feature>
<evidence type="ECO:0000256" key="2">
    <source>
        <dbReference type="ARBA" id="ARBA00022475"/>
    </source>
</evidence>
<name>A0A7X3BUU1_9FIRM</name>
<evidence type="ECO:0000256" key="6">
    <source>
        <dbReference type="ARBA" id="ARBA00023136"/>
    </source>
</evidence>
<dbReference type="InterPro" id="IPR017871">
    <property type="entry name" value="ABC_transporter-like_CS"/>
</dbReference>
<sequence length="367" mass="40774">MNSIVFENVCKSYGDAKIVKSLNLEIKEGERLILLGPSGCGKTTTLRMIAGLEDITSGQLKMGGRVVNDIAPGERNIAMVFQSYALFPHLSVWDNITFGLHIQKLPEAEIKKRADEALEILNLRGYENYKPKQLSGGQKQRVALCRALVKQSPYFLLDEPLSNLDAQLRQQARTELVRIHEIYKPTMIYVTHDQVEAMTVADRIVVLKDGELQQIAAPDTIYRHPANTFVAGFIGAPSMNILKARFDRDCICIGKAVLPVPELWRQVIGQRRDLLLGIRPEHCRLSEDAAVHGSITYVENTGNQRTVELQLESGETVSVTVSDRNADVHSSGGICFSWDDVSLFDVTSGRNIGYIEKGEVFTDAMGS</sequence>
<evidence type="ECO:0000256" key="3">
    <source>
        <dbReference type="ARBA" id="ARBA00022741"/>
    </source>
</evidence>
<dbReference type="Proteomes" id="UP000484547">
    <property type="component" value="Unassembled WGS sequence"/>
</dbReference>
<keyword evidence="6" id="KW-0472">Membrane</keyword>
<dbReference type="GO" id="GO:0055052">
    <property type="term" value="C:ATP-binding cassette (ABC) transporter complex, substrate-binding subunit-containing"/>
    <property type="evidence" value="ECO:0007669"/>
    <property type="project" value="TreeGrafter"/>
</dbReference>
<dbReference type="InterPro" id="IPR008995">
    <property type="entry name" value="Mo/tungstate-bd_C_term_dom"/>
</dbReference>
<dbReference type="Gene3D" id="3.40.50.300">
    <property type="entry name" value="P-loop containing nucleotide triphosphate hydrolases"/>
    <property type="match status" value="1"/>
</dbReference>
<dbReference type="Pfam" id="PF00005">
    <property type="entry name" value="ABC_tran"/>
    <property type="match status" value="1"/>
</dbReference>
<dbReference type="InterPro" id="IPR027417">
    <property type="entry name" value="P-loop_NTPase"/>
</dbReference>
<evidence type="ECO:0000256" key="5">
    <source>
        <dbReference type="ARBA" id="ARBA00022967"/>
    </source>
</evidence>
<dbReference type="FunFam" id="3.40.50.300:FF:000042">
    <property type="entry name" value="Maltose/maltodextrin ABC transporter, ATP-binding protein"/>
    <property type="match status" value="1"/>
</dbReference>
<keyword evidence="4 8" id="KW-0067">ATP-binding</keyword>
<reference evidence="10 11" key="1">
    <citation type="journal article" date="2019" name="Nat. Med.">
        <title>A library of human gut bacterial isolates paired with longitudinal multiomics data enables mechanistic microbiome research.</title>
        <authorList>
            <person name="Poyet M."/>
            <person name="Groussin M."/>
            <person name="Gibbons S.M."/>
            <person name="Avila-Pacheco J."/>
            <person name="Jiang X."/>
            <person name="Kearney S.M."/>
            <person name="Perrotta A.R."/>
            <person name="Berdy B."/>
            <person name="Zhao S."/>
            <person name="Lieberman T.D."/>
            <person name="Swanson P.K."/>
            <person name="Smith M."/>
            <person name="Roesemann S."/>
            <person name="Alexander J.E."/>
            <person name="Rich S.A."/>
            <person name="Livny J."/>
            <person name="Vlamakis H."/>
            <person name="Clish C."/>
            <person name="Bullock K."/>
            <person name="Deik A."/>
            <person name="Scott J."/>
            <person name="Pierce K.A."/>
            <person name="Xavier R.J."/>
            <person name="Alm E.J."/>
        </authorList>
    </citation>
    <scope>NUCLEOTIDE SEQUENCE [LARGE SCALE GENOMIC DNA]</scope>
    <source>
        <strain evidence="8 11">BIOML-A13</strain>
        <strain evidence="9 10">BIOML-A3</strain>
    </source>
</reference>
<proteinExistence type="predicted"/>
<evidence type="ECO:0000256" key="1">
    <source>
        <dbReference type="ARBA" id="ARBA00022448"/>
    </source>
</evidence>
<evidence type="ECO:0000313" key="11">
    <source>
        <dbReference type="Proteomes" id="UP000484547"/>
    </source>
</evidence>
<dbReference type="Proteomes" id="UP000443070">
    <property type="component" value="Unassembled WGS sequence"/>
</dbReference>
<dbReference type="GO" id="GO:0005524">
    <property type="term" value="F:ATP binding"/>
    <property type="evidence" value="ECO:0007669"/>
    <property type="project" value="UniProtKB-KW"/>
</dbReference>
<accession>A0A7X3BUU1</accession>
<evidence type="ECO:0000313" key="9">
    <source>
        <dbReference type="EMBL" id="MTU03210.1"/>
    </source>
</evidence>
<dbReference type="SUPFAM" id="SSF52540">
    <property type="entry name" value="P-loop containing nucleoside triphosphate hydrolases"/>
    <property type="match status" value="1"/>
</dbReference>
<keyword evidence="5" id="KW-1278">Translocase</keyword>
<keyword evidence="3" id="KW-0547">Nucleotide-binding</keyword>
<dbReference type="AlphaFoldDB" id="A0A7X3BUU1"/>
<evidence type="ECO:0000313" key="8">
    <source>
        <dbReference type="EMBL" id="MTT75079.1"/>
    </source>
</evidence>
<dbReference type="SUPFAM" id="SSF50331">
    <property type="entry name" value="MOP-like"/>
    <property type="match status" value="1"/>
</dbReference>
<gene>
    <name evidence="8" type="ORF">GMD11_02185</name>
    <name evidence="9" type="ORF">GMD18_02180</name>
</gene>
<dbReference type="InterPro" id="IPR040582">
    <property type="entry name" value="OB_MalK-like"/>
</dbReference>
<protein>
    <submittedName>
        <fullName evidence="8">ATP-binding cassette domain-containing protein</fullName>
    </submittedName>
</protein>
<dbReference type="PROSITE" id="PS50893">
    <property type="entry name" value="ABC_TRANSPORTER_2"/>
    <property type="match status" value="1"/>
</dbReference>
<dbReference type="OrthoDB" id="9802264at2"/>
<evidence type="ECO:0000256" key="4">
    <source>
        <dbReference type="ARBA" id="ARBA00022840"/>
    </source>
</evidence>
<dbReference type="Gene3D" id="2.40.50.140">
    <property type="entry name" value="Nucleic acid-binding proteins"/>
    <property type="match status" value="1"/>
</dbReference>
<dbReference type="InterPro" id="IPR003593">
    <property type="entry name" value="AAA+_ATPase"/>
</dbReference>
<dbReference type="PANTHER" id="PTHR43875">
    <property type="entry name" value="MALTODEXTRIN IMPORT ATP-BINDING PROTEIN MSMX"/>
    <property type="match status" value="1"/>
</dbReference>
<dbReference type="EMBL" id="WNBW01000001">
    <property type="protein sequence ID" value="MTU03210.1"/>
    <property type="molecule type" value="Genomic_DNA"/>
</dbReference>
<dbReference type="GO" id="GO:0140359">
    <property type="term" value="F:ABC-type transporter activity"/>
    <property type="evidence" value="ECO:0007669"/>
    <property type="project" value="UniProtKB-ARBA"/>
</dbReference>
<dbReference type="Pfam" id="PF17912">
    <property type="entry name" value="OB_MalK"/>
    <property type="match status" value="1"/>
</dbReference>
<dbReference type="Gene3D" id="2.40.50.100">
    <property type="match status" value="1"/>
</dbReference>
<dbReference type="PROSITE" id="PS00211">
    <property type="entry name" value="ABC_TRANSPORTER_1"/>
    <property type="match status" value="1"/>
</dbReference>
<dbReference type="InterPro" id="IPR047641">
    <property type="entry name" value="ABC_transpr_MalK/UgpC-like"/>
</dbReference>
<keyword evidence="1" id="KW-0813">Transport</keyword>
<evidence type="ECO:0000313" key="10">
    <source>
        <dbReference type="Proteomes" id="UP000443070"/>
    </source>
</evidence>
<dbReference type="InterPro" id="IPR012340">
    <property type="entry name" value="NA-bd_OB-fold"/>
</dbReference>
<keyword evidence="2" id="KW-1003">Cell membrane</keyword>
<dbReference type="InterPro" id="IPR003439">
    <property type="entry name" value="ABC_transporter-like_ATP-bd"/>
</dbReference>
<dbReference type="GO" id="GO:0016887">
    <property type="term" value="F:ATP hydrolysis activity"/>
    <property type="evidence" value="ECO:0007669"/>
    <property type="project" value="InterPro"/>
</dbReference>
<organism evidence="8 11">
    <name type="scientific">Phascolarctobacterium faecium</name>
    <dbReference type="NCBI Taxonomy" id="33025"/>
    <lineage>
        <taxon>Bacteria</taxon>
        <taxon>Bacillati</taxon>
        <taxon>Bacillota</taxon>
        <taxon>Negativicutes</taxon>
        <taxon>Acidaminococcales</taxon>
        <taxon>Acidaminococcaceae</taxon>
        <taxon>Phascolarctobacterium</taxon>
    </lineage>
</organism>
<dbReference type="PANTHER" id="PTHR43875:SF15">
    <property type="entry name" value="TREHALOSE IMPORT ATP-BINDING PROTEIN SUGC"/>
    <property type="match status" value="1"/>
</dbReference>
<dbReference type="SMART" id="SM00382">
    <property type="entry name" value="AAA"/>
    <property type="match status" value="1"/>
</dbReference>